<name>A0ABV1KCA3_9PSEU</name>
<accession>A0ABV1KCA3</accession>
<dbReference type="EMBL" id="JBEDNQ010000006">
    <property type="protein sequence ID" value="MEQ3552101.1"/>
    <property type="molecule type" value="Genomic_DNA"/>
</dbReference>
<dbReference type="RefSeq" id="WP_349299168.1">
    <property type="nucleotide sequence ID" value="NZ_JBEDNQ010000006.1"/>
</dbReference>
<feature type="transmembrane region" description="Helical" evidence="1">
    <location>
        <begin position="93"/>
        <end position="114"/>
    </location>
</feature>
<feature type="transmembrane region" description="Helical" evidence="1">
    <location>
        <begin position="196"/>
        <end position="215"/>
    </location>
</feature>
<dbReference type="Gene3D" id="1.10.287.70">
    <property type="match status" value="1"/>
</dbReference>
<proteinExistence type="predicted"/>
<organism evidence="3 4">
    <name type="scientific">Pseudonocardia nematodicida</name>
    <dbReference type="NCBI Taxonomy" id="1206997"/>
    <lineage>
        <taxon>Bacteria</taxon>
        <taxon>Bacillati</taxon>
        <taxon>Actinomycetota</taxon>
        <taxon>Actinomycetes</taxon>
        <taxon>Pseudonocardiales</taxon>
        <taxon>Pseudonocardiaceae</taxon>
        <taxon>Pseudonocardia</taxon>
    </lineage>
</organism>
<dbReference type="Pfam" id="PF07885">
    <property type="entry name" value="Ion_trans_2"/>
    <property type="match status" value="1"/>
</dbReference>
<dbReference type="SUPFAM" id="SSF81324">
    <property type="entry name" value="Voltage-gated potassium channels"/>
    <property type="match status" value="1"/>
</dbReference>
<feature type="transmembrane region" description="Helical" evidence="1">
    <location>
        <begin position="126"/>
        <end position="149"/>
    </location>
</feature>
<protein>
    <submittedName>
        <fullName evidence="3">Ion channel</fullName>
    </submittedName>
</protein>
<feature type="transmembrane region" description="Helical" evidence="1">
    <location>
        <begin position="65"/>
        <end position="87"/>
    </location>
</feature>
<evidence type="ECO:0000313" key="3">
    <source>
        <dbReference type="EMBL" id="MEQ3552101.1"/>
    </source>
</evidence>
<reference evidence="3 4" key="1">
    <citation type="submission" date="2024-03" db="EMBL/GenBank/DDBJ databases">
        <title>Draft genome sequence of Pseudonocardia nematodicida JCM 31783.</title>
        <authorList>
            <person name="Butdee W."/>
            <person name="Duangmal K."/>
        </authorList>
    </citation>
    <scope>NUCLEOTIDE SEQUENCE [LARGE SCALE GENOMIC DNA]</scope>
    <source>
        <strain evidence="3 4">JCM 31783</strain>
    </source>
</reference>
<comment type="caution">
    <text evidence="3">The sequence shown here is derived from an EMBL/GenBank/DDBJ whole genome shotgun (WGS) entry which is preliminary data.</text>
</comment>
<keyword evidence="1" id="KW-0472">Membrane</keyword>
<evidence type="ECO:0000256" key="1">
    <source>
        <dbReference type="SAM" id="Phobius"/>
    </source>
</evidence>
<keyword evidence="4" id="KW-1185">Reference proteome</keyword>
<feature type="domain" description="Potassium channel" evidence="2">
    <location>
        <begin position="144"/>
        <end position="212"/>
    </location>
</feature>
<dbReference type="InterPro" id="IPR013099">
    <property type="entry name" value="K_chnl_dom"/>
</dbReference>
<dbReference type="Proteomes" id="UP001494902">
    <property type="component" value="Unassembled WGS sequence"/>
</dbReference>
<keyword evidence="1" id="KW-1133">Transmembrane helix</keyword>
<evidence type="ECO:0000313" key="4">
    <source>
        <dbReference type="Proteomes" id="UP001494902"/>
    </source>
</evidence>
<sequence length="221" mass="22772">MSRGDPAAPARRLTYGAVLALVVGTYAVSLALDGTVGTAVAALLQVVTVRLSLMHSRARPRVLRFASAALGAVVVAVVVVLAQAALGNPPPDVVVTGLFTLNALLYLVAAQSILRDVLLAGRVDGGIVLAAIAAYLQIGMAFAFVYLAIASVTTAFTTPVDVDDVLFFSFVTLSTTGYGDVVVTGWVAETTAVLEIVVGQFFLVTAVGKIVAVWVPRRSGG</sequence>
<keyword evidence="1" id="KW-0812">Transmembrane</keyword>
<evidence type="ECO:0000259" key="2">
    <source>
        <dbReference type="Pfam" id="PF07885"/>
    </source>
</evidence>
<feature type="transmembrane region" description="Helical" evidence="1">
    <location>
        <begin position="35"/>
        <end position="53"/>
    </location>
</feature>
<feature type="transmembrane region" description="Helical" evidence="1">
    <location>
        <begin position="12"/>
        <end position="29"/>
    </location>
</feature>
<gene>
    <name evidence="3" type="ORF">WIS52_16630</name>
</gene>